<dbReference type="EMBL" id="JARQWQ010000005">
    <property type="protein sequence ID" value="KAK2571752.1"/>
    <property type="molecule type" value="Genomic_DNA"/>
</dbReference>
<reference evidence="2" key="1">
    <citation type="journal article" date="2023" name="G3 (Bethesda)">
        <title>Whole genome assembly and annotation of the endangered Caribbean coral Acropora cervicornis.</title>
        <authorList>
            <person name="Selwyn J.D."/>
            <person name="Vollmer S.V."/>
        </authorList>
    </citation>
    <scope>NUCLEOTIDE SEQUENCE</scope>
    <source>
        <strain evidence="2">K2</strain>
    </source>
</reference>
<comment type="caution">
    <text evidence="2">The sequence shown here is derived from an EMBL/GenBank/DDBJ whole genome shotgun (WGS) entry which is preliminary data.</text>
</comment>
<proteinExistence type="predicted"/>
<dbReference type="AlphaFoldDB" id="A0AAD9R2D5"/>
<dbReference type="Proteomes" id="UP001249851">
    <property type="component" value="Unassembled WGS sequence"/>
</dbReference>
<name>A0AAD9R2D5_ACRCE</name>
<feature type="non-terminal residue" evidence="2">
    <location>
        <position position="1"/>
    </location>
</feature>
<sequence length="184" mass="20897">MSKKAQCVFGFGQGADTAAVLTNHSKYVTIITDEPYFSRHSRSYPLARHRKGSRPMHSTTFTFEISPQQTSYISCMKANFSGQKDLLPSRRPAANPSQHTSQFNIGISPKHELNTHSRRTYIKHQTSPAGEIHEDNIRWKSQMAGNDMMSFSTTYHKVHDLHGRQKGPEAERCPTTKRSYNVIT</sequence>
<gene>
    <name evidence="2" type="ORF">P5673_003144</name>
</gene>
<evidence type="ECO:0000256" key="1">
    <source>
        <dbReference type="SAM" id="MobiDB-lite"/>
    </source>
</evidence>
<keyword evidence="3" id="KW-1185">Reference proteome</keyword>
<feature type="region of interest" description="Disordered" evidence="1">
    <location>
        <begin position="162"/>
        <end position="184"/>
    </location>
</feature>
<organism evidence="2 3">
    <name type="scientific">Acropora cervicornis</name>
    <name type="common">Staghorn coral</name>
    <dbReference type="NCBI Taxonomy" id="6130"/>
    <lineage>
        <taxon>Eukaryota</taxon>
        <taxon>Metazoa</taxon>
        <taxon>Cnidaria</taxon>
        <taxon>Anthozoa</taxon>
        <taxon>Hexacorallia</taxon>
        <taxon>Scleractinia</taxon>
        <taxon>Astrocoeniina</taxon>
        <taxon>Acroporidae</taxon>
        <taxon>Acropora</taxon>
    </lineage>
</organism>
<evidence type="ECO:0000313" key="3">
    <source>
        <dbReference type="Proteomes" id="UP001249851"/>
    </source>
</evidence>
<protein>
    <submittedName>
        <fullName evidence="2">Uncharacterized protein</fullName>
    </submittedName>
</protein>
<reference evidence="2" key="2">
    <citation type="journal article" date="2023" name="Science">
        <title>Genomic signatures of disease resistance in endangered staghorn corals.</title>
        <authorList>
            <person name="Vollmer S.V."/>
            <person name="Selwyn J.D."/>
            <person name="Despard B.A."/>
            <person name="Roesel C.L."/>
        </authorList>
    </citation>
    <scope>NUCLEOTIDE SEQUENCE</scope>
    <source>
        <strain evidence="2">K2</strain>
    </source>
</reference>
<evidence type="ECO:0000313" key="2">
    <source>
        <dbReference type="EMBL" id="KAK2571752.1"/>
    </source>
</evidence>
<accession>A0AAD9R2D5</accession>
<feature type="compositionally biased region" description="Basic and acidic residues" evidence="1">
    <location>
        <begin position="162"/>
        <end position="174"/>
    </location>
</feature>